<dbReference type="PANTHER" id="PTHR35910:SF6">
    <property type="entry name" value="2EXR DOMAIN-CONTAINING PROTEIN"/>
    <property type="match status" value="1"/>
</dbReference>
<dbReference type="Proteomes" id="UP000235672">
    <property type="component" value="Unassembled WGS sequence"/>
</dbReference>
<dbReference type="InterPro" id="IPR045518">
    <property type="entry name" value="2EXR"/>
</dbReference>
<evidence type="ECO:0000256" key="1">
    <source>
        <dbReference type="SAM" id="MobiDB-lite"/>
    </source>
</evidence>
<evidence type="ECO:0000313" key="4">
    <source>
        <dbReference type="Proteomes" id="UP000235672"/>
    </source>
</evidence>
<dbReference type="AlphaFoldDB" id="A0A2J6QJ50"/>
<protein>
    <recommendedName>
        <fullName evidence="2">2EXR domain-containing protein</fullName>
    </recommendedName>
</protein>
<evidence type="ECO:0000313" key="3">
    <source>
        <dbReference type="EMBL" id="PMD26297.1"/>
    </source>
</evidence>
<name>A0A2J6QJ50_9HELO</name>
<keyword evidence="4" id="KW-1185">Reference proteome</keyword>
<reference evidence="3 4" key="1">
    <citation type="submission" date="2016-05" db="EMBL/GenBank/DDBJ databases">
        <title>A degradative enzymes factory behind the ericoid mycorrhizal symbiosis.</title>
        <authorList>
            <consortium name="DOE Joint Genome Institute"/>
            <person name="Martino E."/>
            <person name="Morin E."/>
            <person name="Grelet G."/>
            <person name="Kuo A."/>
            <person name="Kohler A."/>
            <person name="Daghino S."/>
            <person name="Barry K."/>
            <person name="Choi C."/>
            <person name="Cichocki N."/>
            <person name="Clum A."/>
            <person name="Copeland A."/>
            <person name="Hainaut M."/>
            <person name="Haridas S."/>
            <person name="Labutti K."/>
            <person name="Lindquist E."/>
            <person name="Lipzen A."/>
            <person name="Khouja H.-R."/>
            <person name="Murat C."/>
            <person name="Ohm R."/>
            <person name="Olson A."/>
            <person name="Spatafora J."/>
            <person name="Veneault-Fourrey C."/>
            <person name="Henrissat B."/>
            <person name="Grigoriev I."/>
            <person name="Martin F."/>
            <person name="Perotto S."/>
        </authorList>
    </citation>
    <scope>NUCLEOTIDE SEQUENCE [LARGE SCALE GENOMIC DNA]</scope>
    <source>
        <strain evidence="3 4">UAMH 7357</strain>
    </source>
</reference>
<organism evidence="3 4">
    <name type="scientific">Hyaloscypha hepaticicola</name>
    <dbReference type="NCBI Taxonomy" id="2082293"/>
    <lineage>
        <taxon>Eukaryota</taxon>
        <taxon>Fungi</taxon>
        <taxon>Dikarya</taxon>
        <taxon>Ascomycota</taxon>
        <taxon>Pezizomycotina</taxon>
        <taxon>Leotiomycetes</taxon>
        <taxon>Helotiales</taxon>
        <taxon>Hyaloscyphaceae</taxon>
        <taxon>Hyaloscypha</taxon>
    </lineage>
</organism>
<dbReference type="EMBL" id="KZ613468">
    <property type="protein sequence ID" value="PMD26297.1"/>
    <property type="molecule type" value="Genomic_DNA"/>
</dbReference>
<feature type="domain" description="2EXR" evidence="2">
    <location>
        <begin position="71"/>
        <end position="163"/>
    </location>
</feature>
<evidence type="ECO:0000259" key="2">
    <source>
        <dbReference type="Pfam" id="PF20150"/>
    </source>
</evidence>
<proteinExistence type="predicted"/>
<dbReference type="PANTHER" id="PTHR35910">
    <property type="entry name" value="2EXR DOMAIN-CONTAINING PROTEIN"/>
    <property type="match status" value="1"/>
</dbReference>
<gene>
    <name evidence="3" type="ORF">NA56DRAFT_641785</name>
</gene>
<sequence>MARTKRTPTKLRGIPTKSCYRPSCYEDQGGTPHIPASSRRRTYSLRSRPQNQNTSPASSAIATKFHDPKDFPHFAKLPQEIQWKIWKIVAEEPRIVVVHSRTDTPLRAPIPPILHVCSDSRAVGLKHYTLAFRSPPEYHELNNVDEESCRLPTVYFNFELDTLYFPEDWNAGVEGPSSCISSLSLEVNEDDLKRVKSVGFDVNARVCCLNVSGEDCHSPDFQYWDALETLYLGLDEAGVGSGCQIGFRELEMKDYGAFMRCYRKNPCWRDMKLWPDDADAVEQLRSEVPWTYHGNWRGEKPDHFLKKVELVKIVRL</sequence>
<dbReference type="Pfam" id="PF20150">
    <property type="entry name" value="2EXR"/>
    <property type="match status" value="1"/>
</dbReference>
<feature type="compositionally biased region" description="Polar residues" evidence="1">
    <location>
        <begin position="49"/>
        <end position="61"/>
    </location>
</feature>
<accession>A0A2J6QJ50</accession>
<dbReference type="OrthoDB" id="3473305at2759"/>
<feature type="region of interest" description="Disordered" evidence="1">
    <location>
        <begin position="24"/>
        <end position="62"/>
    </location>
</feature>